<dbReference type="Proteomes" id="UP000663879">
    <property type="component" value="Unassembled WGS sequence"/>
</dbReference>
<proteinExistence type="predicted"/>
<dbReference type="EMBL" id="CAJNOC010002688">
    <property type="protein sequence ID" value="CAF0946576.1"/>
    <property type="molecule type" value="Genomic_DNA"/>
</dbReference>
<reference evidence="1" key="1">
    <citation type="submission" date="2021-02" db="EMBL/GenBank/DDBJ databases">
        <authorList>
            <person name="Nowell W R."/>
        </authorList>
    </citation>
    <scope>NUCLEOTIDE SEQUENCE</scope>
    <source>
        <strain evidence="1">Ploen Becks lab</strain>
    </source>
</reference>
<evidence type="ECO:0000313" key="2">
    <source>
        <dbReference type="Proteomes" id="UP000663879"/>
    </source>
</evidence>
<dbReference type="AlphaFoldDB" id="A0A814CZS5"/>
<name>A0A814CZS5_9BILA</name>
<organism evidence="1 2">
    <name type="scientific">Brachionus calyciflorus</name>
    <dbReference type="NCBI Taxonomy" id="104777"/>
    <lineage>
        <taxon>Eukaryota</taxon>
        <taxon>Metazoa</taxon>
        <taxon>Spiralia</taxon>
        <taxon>Gnathifera</taxon>
        <taxon>Rotifera</taxon>
        <taxon>Eurotatoria</taxon>
        <taxon>Monogononta</taxon>
        <taxon>Pseudotrocha</taxon>
        <taxon>Ploima</taxon>
        <taxon>Brachionidae</taxon>
        <taxon>Brachionus</taxon>
    </lineage>
</organism>
<evidence type="ECO:0000313" key="1">
    <source>
        <dbReference type="EMBL" id="CAF0946576.1"/>
    </source>
</evidence>
<protein>
    <submittedName>
        <fullName evidence="1">Uncharacterized protein</fullName>
    </submittedName>
</protein>
<comment type="caution">
    <text evidence="1">The sequence shown here is derived from an EMBL/GenBank/DDBJ whole genome shotgun (WGS) entry which is preliminary data.</text>
</comment>
<keyword evidence="2" id="KW-1185">Reference proteome</keyword>
<sequence length="223" mass="25859">MHKTFSTQKIYFANYEILKHEAKTVSYFSFSQRYREILQQLQAENDQREIAKYFPAEGTARVTCSVAKTKKSSSSSCESKTSMDRKRRIISNSSSSKKIKTVSEIEVFQSNRIIKQEKSYSEFLHEKSNLTSVPDVVITVNEDIQEESVDNFISDDQWLMGHHIDLAVDFIEKNAALKESPEINKIFILNDSNVHWILLTNINPELLSYSTAYDDYNEKMDQE</sequence>
<accession>A0A814CZS5</accession>
<gene>
    <name evidence="1" type="ORF">OXX778_LOCUS13718</name>
</gene>